<sequence>MINHVENLRNNLENNVLSEGTSFLTLEELWTKETRKQIEVETRKDMIMIPEIIMEIASYLYPEELFALIDVE</sequence>
<comment type="caution">
    <text evidence="1">The sequence shown here is derived from an EMBL/GenBank/DDBJ whole genome shotgun (WGS) entry which is preliminary data.</text>
</comment>
<organism evidence="1 2">
    <name type="scientific">Gigaspora margarita</name>
    <dbReference type="NCBI Taxonomy" id="4874"/>
    <lineage>
        <taxon>Eukaryota</taxon>
        <taxon>Fungi</taxon>
        <taxon>Fungi incertae sedis</taxon>
        <taxon>Mucoromycota</taxon>
        <taxon>Glomeromycotina</taxon>
        <taxon>Glomeromycetes</taxon>
        <taxon>Diversisporales</taxon>
        <taxon>Gigasporaceae</taxon>
        <taxon>Gigaspora</taxon>
    </lineage>
</organism>
<reference evidence="1 2" key="1">
    <citation type="journal article" date="2019" name="Environ. Microbiol.">
        <title>At the nexus of three kingdoms: the genome of the mycorrhizal fungus Gigaspora margarita provides insights into plant, endobacterial and fungal interactions.</title>
        <authorList>
            <person name="Venice F."/>
            <person name="Ghignone S."/>
            <person name="Salvioli di Fossalunga A."/>
            <person name="Amselem J."/>
            <person name="Novero M."/>
            <person name="Xianan X."/>
            <person name="Sedzielewska Toro K."/>
            <person name="Morin E."/>
            <person name="Lipzen A."/>
            <person name="Grigoriev I.V."/>
            <person name="Henrissat B."/>
            <person name="Martin F.M."/>
            <person name="Bonfante P."/>
        </authorList>
    </citation>
    <scope>NUCLEOTIDE SEQUENCE [LARGE SCALE GENOMIC DNA]</scope>
    <source>
        <strain evidence="1 2">BEG34</strain>
    </source>
</reference>
<evidence type="ECO:0000313" key="1">
    <source>
        <dbReference type="EMBL" id="KAF0393977.1"/>
    </source>
</evidence>
<protein>
    <submittedName>
        <fullName evidence="1">Uncharacterized protein</fullName>
    </submittedName>
</protein>
<keyword evidence="2" id="KW-1185">Reference proteome</keyword>
<dbReference type="Proteomes" id="UP000439903">
    <property type="component" value="Unassembled WGS sequence"/>
</dbReference>
<proteinExistence type="predicted"/>
<dbReference type="EMBL" id="WTPW01002166">
    <property type="protein sequence ID" value="KAF0393977.1"/>
    <property type="molecule type" value="Genomic_DNA"/>
</dbReference>
<accession>A0A8H3X3Y6</accession>
<gene>
    <name evidence="1" type="ORF">F8M41_010378</name>
</gene>
<dbReference type="AlphaFoldDB" id="A0A8H3X3Y6"/>
<name>A0A8H3X3Y6_GIGMA</name>
<evidence type="ECO:0000313" key="2">
    <source>
        <dbReference type="Proteomes" id="UP000439903"/>
    </source>
</evidence>